<reference evidence="1" key="1">
    <citation type="submission" date="2014-11" db="EMBL/GenBank/DDBJ databases">
        <authorList>
            <person name="Amaro Gonzalez C."/>
        </authorList>
    </citation>
    <scope>NUCLEOTIDE SEQUENCE</scope>
</reference>
<name>A0A0E9V337_ANGAN</name>
<proteinExistence type="predicted"/>
<sequence length="78" mass="8971">MGFKMEHEFSKKTAASIWHTTPKANGNKNTLDRKIFIESIQIPEQCLCLLYHAHRATKKDQVIETFTKGNKCQFLTSS</sequence>
<evidence type="ECO:0000313" key="1">
    <source>
        <dbReference type="EMBL" id="JAH71840.1"/>
    </source>
</evidence>
<reference evidence="1" key="2">
    <citation type="journal article" date="2015" name="Fish Shellfish Immunol.">
        <title>Early steps in the European eel (Anguilla anguilla)-Vibrio vulnificus interaction in the gills: Role of the RtxA13 toxin.</title>
        <authorList>
            <person name="Callol A."/>
            <person name="Pajuelo D."/>
            <person name="Ebbesson L."/>
            <person name="Teles M."/>
            <person name="MacKenzie S."/>
            <person name="Amaro C."/>
        </authorList>
    </citation>
    <scope>NUCLEOTIDE SEQUENCE</scope>
</reference>
<protein>
    <submittedName>
        <fullName evidence="1">Uncharacterized protein</fullName>
    </submittedName>
</protein>
<dbReference type="EMBL" id="GBXM01036737">
    <property type="protein sequence ID" value="JAH71840.1"/>
    <property type="molecule type" value="Transcribed_RNA"/>
</dbReference>
<organism evidence="1">
    <name type="scientific">Anguilla anguilla</name>
    <name type="common">European freshwater eel</name>
    <name type="synonym">Muraena anguilla</name>
    <dbReference type="NCBI Taxonomy" id="7936"/>
    <lineage>
        <taxon>Eukaryota</taxon>
        <taxon>Metazoa</taxon>
        <taxon>Chordata</taxon>
        <taxon>Craniata</taxon>
        <taxon>Vertebrata</taxon>
        <taxon>Euteleostomi</taxon>
        <taxon>Actinopterygii</taxon>
        <taxon>Neopterygii</taxon>
        <taxon>Teleostei</taxon>
        <taxon>Anguilliformes</taxon>
        <taxon>Anguillidae</taxon>
        <taxon>Anguilla</taxon>
    </lineage>
</organism>
<accession>A0A0E9V337</accession>
<dbReference type="AlphaFoldDB" id="A0A0E9V337"/>